<proteinExistence type="predicted"/>
<comment type="caution">
    <text evidence="2">The sequence shown here is derived from an EMBL/GenBank/DDBJ whole genome shotgun (WGS) entry which is preliminary data.</text>
</comment>
<dbReference type="InterPro" id="IPR039537">
    <property type="entry name" value="Retrotran_Ty1/copia-like"/>
</dbReference>
<accession>A0A371IIF9</accession>
<dbReference type="SUPFAM" id="SSF53098">
    <property type="entry name" value="Ribonuclease H-like"/>
    <property type="match status" value="1"/>
</dbReference>
<dbReference type="GO" id="GO:0003676">
    <property type="term" value="F:nucleic acid binding"/>
    <property type="evidence" value="ECO:0007669"/>
    <property type="project" value="InterPro"/>
</dbReference>
<feature type="domain" description="Integrase catalytic" evidence="1">
    <location>
        <begin position="45"/>
        <end position="179"/>
    </location>
</feature>
<evidence type="ECO:0000313" key="2">
    <source>
        <dbReference type="EMBL" id="RDY14852.1"/>
    </source>
</evidence>
<protein>
    <recommendedName>
        <fullName evidence="1">Integrase catalytic domain-containing protein</fullName>
    </recommendedName>
</protein>
<dbReference type="InterPro" id="IPR012337">
    <property type="entry name" value="RNaseH-like_sf"/>
</dbReference>
<dbReference type="InterPro" id="IPR036397">
    <property type="entry name" value="RNaseH_sf"/>
</dbReference>
<dbReference type="InterPro" id="IPR001584">
    <property type="entry name" value="Integrase_cat-core"/>
</dbReference>
<dbReference type="PANTHER" id="PTHR42648">
    <property type="entry name" value="TRANSPOSASE, PUTATIVE-RELATED"/>
    <property type="match status" value="1"/>
</dbReference>
<feature type="non-terminal residue" evidence="2">
    <location>
        <position position="1"/>
    </location>
</feature>
<dbReference type="AlphaFoldDB" id="A0A371IIF9"/>
<dbReference type="Gene3D" id="3.30.420.10">
    <property type="entry name" value="Ribonuclease H-like superfamily/Ribonuclease H"/>
    <property type="match status" value="1"/>
</dbReference>
<dbReference type="PANTHER" id="PTHR42648:SF26">
    <property type="entry name" value="INTEGRASE CATALYTIC DOMAIN-CONTAINING PROTEIN"/>
    <property type="match status" value="1"/>
</dbReference>
<organism evidence="2 3">
    <name type="scientific">Mucuna pruriens</name>
    <name type="common">Velvet bean</name>
    <name type="synonym">Dolichos pruriens</name>
    <dbReference type="NCBI Taxonomy" id="157652"/>
    <lineage>
        <taxon>Eukaryota</taxon>
        <taxon>Viridiplantae</taxon>
        <taxon>Streptophyta</taxon>
        <taxon>Embryophyta</taxon>
        <taxon>Tracheophyta</taxon>
        <taxon>Spermatophyta</taxon>
        <taxon>Magnoliopsida</taxon>
        <taxon>eudicotyledons</taxon>
        <taxon>Gunneridae</taxon>
        <taxon>Pentapetalae</taxon>
        <taxon>rosids</taxon>
        <taxon>fabids</taxon>
        <taxon>Fabales</taxon>
        <taxon>Fabaceae</taxon>
        <taxon>Papilionoideae</taxon>
        <taxon>50 kb inversion clade</taxon>
        <taxon>NPAAA clade</taxon>
        <taxon>indigoferoid/millettioid clade</taxon>
        <taxon>Phaseoleae</taxon>
        <taxon>Mucuna</taxon>
    </lineage>
</organism>
<dbReference type="PROSITE" id="PS50994">
    <property type="entry name" value="INTEGRASE"/>
    <property type="match status" value="1"/>
</dbReference>
<dbReference type="EMBL" id="QJKJ01000002">
    <property type="protein sequence ID" value="RDY14852.1"/>
    <property type="molecule type" value="Genomic_DNA"/>
</dbReference>
<dbReference type="GO" id="GO:0015074">
    <property type="term" value="P:DNA integration"/>
    <property type="evidence" value="ECO:0007669"/>
    <property type="project" value="InterPro"/>
</dbReference>
<name>A0A371IIF9_MUCPR</name>
<gene>
    <name evidence="2" type="ORF">CR513_00011</name>
</gene>
<dbReference type="Proteomes" id="UP000257109">
    <property type="component" value="Unassembled WGS sequence"/>
</dbReference>
<reference evidence="2" key="1">
    <citation type="submission" date="2018-05" db="EMBL/GenBank/DDBJ databases">
        <title>Draft genome of Mucuna pruriens seed.</title>
        <authorList>
            <person name="Nnadi N.E."/>
            <person name="Vos R."/>
            <person name="Hasami M.H."/>
            <person name="Devisetty U.K."/>
            <person name="Aguiy J.C."/>
        </authorList>
    </citation>
    <scope>NUCLEOTIDE SEQUENCE [LARGE SCALE GENOMIC DNA]</scope>
    <source>
        <strain evidence="2">JCA_2017</strain>
    </source>
</reference>
<keyword evidence="3" id="KW-1185">Reference proteome</keyword>
<sequence length="179" mass="20202">MTLMFNARFARSTGMTQVSATSVIVTLDQTHPGLGPLTSPLHLPLLLGPDKHLFARDNSVYFEFHPTLRFCSTYGLYTFILSIPPMAATSRLTPCELVEVQFGTKLQGVQTDDGGEFQTLTPYFAKYGIVHRFPCPYTHYHNDSIELKHRYMVEIGLTLLAQADLLLTFWNHAFLTTTQ</sequence>
<evidence type="ECO:0000259" key="1">
    <source>
        <dbReference type="PROSITE" id="PS50994"/>
    </source>
</evidence>
<evidence type="ECO:0000313" key="3">
    <source>
        <dbReference type="Proteomes" id="UP000257109"/>
    </source>
</evidence>